<dbReference type="Pfam" id="PF00471">
    <property type="entry name" value="Ribosomal_L33"/>
    <property type="match status" value="1"/>
</dbReference>
<gene>
    <name evidence="5 6" type="primary">rpmG</name>
    <name evidence="6" type="ORF">COX64_03115</name>
</gene>
<evidence type="ECO:0000256" key="1">
    <source>
        <dbReference type="ARBA" id="ARBA00007596"/>
    </source>
</evidence>
<protein>
    <recommendedName>
        <fullName evidence="4 5">Large ribosomal subunit protein bL33</fullName>
    </recommendedName>
</protein>
<evidence type="ECO:0000256" key="2">
    <source>
        <dbReference type="ARBA" id="ARBA00022980"/>
    </source>
</evidence>
<dbReference type="EMBL" id="PFQB01000078">
    <property type="protein sequence ID" value="PJA13670.1"/>
    <property type="molecule type" value="Genomic_DNA"/>
</dbReference>
<dbReference type="SUPFAM" id="SSF57829">
    <property type="entry name" value="Zn-binding ribosomal proteins"/>
    <property type="match status" value="1"/>
</dbReference>
<dbReference type="InterPro" id="IPR038584">
    <property type="entry name" value="Ribosomal_bL33_sf"/>
</dbReference>
<dbReference type="NCBIfam" id="TIGR01023">
    <property type="entry name" value="rpmG_bact"/>
    <property type="match status" value="1"/>
</dbReference>
<keyword evidence="2 5" id="KW-0689">Ribosomal protein</keyword>
<dbReference type="GO" id="GO:0006412">
    <property type="term" value="P:translation"/>
    <property type="evidence" value="ECO:0007669"/>
    <property type="project" value="UniProtKB-UniRule"/>
</dbReference>
<evidence type="ECO:0000313" key="7">
    <source>
        <dbReference type="Proteomes" id="UP000228952"/>
    </source>
</evidence>
<comment type="caution">
    <text evidence="6">The sequence shown here is derived from an EMBL/GenBank/DDBJ whole genome shotgun (WGS) entry which is preliminary data.</text>
</comment>
<reference evidence="7" key="1">
    <citation type="submission" date="2017-09" db="EMBL/GenBank/DDBJ databases">
        <title>Depth-based differentiation of microbial function through sediment-hosted aquifers and enrichment of novel symbionts in the deep terrestrial subsurface.</title>
        <authorList>
            <person name="Probst A.J."/>
            <person name="Ladd B."/>
            <person name="Jarett J.K."/>
            <person name="Geller-Mcgrath D.E."/>
            <person name="Sieber C.M.K."/>
            <person name="Emerson J.B."/>
            <person name="Anantharaman K."/>
            <person name="Thomas B.C."/>
            <person name="Malmstrom R."/>
            <person name="Stieglmeier M."/>
            <person name="Klingl A."/>
            <person name="Woyke T."/>
            <person name="Ryan C.M."/>
            <person name="Banfield J.F."/>
        </authorList>
    </citation>
    <scope>NUCLEOTIDE SEQUENCE [LARGE SCALE GENOMIC DNA]</scope>
</reference>
<proteinExistence type="inferred from homology"/>
<organism evidence="6 7">
    <name type="scientific">Candidatus Dojkabacteria bacterium CG_4_10_14_0_2_um_filter_Dojkabacteria_WS6_41_15</name>
    <dbReference type="NCBI Taxonomy" id="2014249"/>
    <lineage>
        <taxon>Bacteria</taxon>
        <taxon>Candidatus Dojkabacteria</taxon>
    </lineage>
</organism>
<name>A0A2M7W1S7_9BACT</name>
<dbReference type="GO" id="GO:1990904">
    <property type="term" value="C:ribonucleoprotein complex"/>
    <property type="evidence" value="ECO:0007669"/>
    <property type="project" value="UniProtKB-KW"/>
</dbReference>
<dbReference type="GO" id="GO:0003735">
    <property type="term" value="F:structural constituent of ribosome"/>
    <property type="evidence" value="ECO:0007669"/>
    <property type="project" value="InterPro"/>
</dbReference>
<evidence type="ECO:0000256" key="3">
    <source>
        <dbReference type="ARBA" id="ARBA00023274"/>
    </source>
</evidence>
<dbReference type="GO" id="GO:0005737">
    <property type="term" value="C:cytoplasm"/>
    <property type="evidence" value="ECO:0007669"/>
    <property type="project" value="UniProtKB-ARBA"/>
</dbReference>
<evidence type="ECO:0000256" key="4">
    <source>
        <dbReference type="ARBA" id="ARBA00035176"/>
    </source>
</evidence>
<dbReference type="Proteomes" id="UP000228952">
    <property type="component" value="Unassembled WGS sequence"/>
</dbReference>
<keyword evidence="3 5" id="KW-0687">Ribonucleoprotein</keyword>
<comment type="similarity">
    <text evidence="1 5">Belongs to the bacterial ribosomal protein bL33 family.</text>
</comment>
<evidence type="ECO:0000256" key="5">
    <source>
        <dbReference type="HAMAP-Rule" id="MF_00294"/>
    </source>
</evidence>
<evidence type="ECO:0000313" key="6">
    <source>
        <dbReference type="EMBL" id="PJA13670.1"/>
    </source>
</evidence>
<dbReference type="HAMAP" id="MF_00294">
    <property type="entry name" value="Ribosomal_bL33"/>
    <property type="match status" value="1"/>
</dbReference>
<dbReference type="Gene3D" id="2.20.28.120">
    <property type="entry name" value="Ribosomal protein L33"/>
    <property type="match status" value="1"/>
</dbReference>
<dbReference type="GO" id="GO:0005840">
    <property type="term" value="C:ribosome"/>
    <property type="evidence" value="ECO:0007669"/>
    <property type="project" value="UniProtKB-KW"/>
</dbReference>
<accession>A0A2M7W1S7</accession>
<dbReference type="NCBIfam" id="NF001764">
    <property type="entry name" value="PRK00504.1"/>
    <property type="match status" value="1"/>
</dbReference>
<dbReference type="AlphaFoldDB" id="A0A2M7W1S7"/>
<dbReference type="InterPro" id="IPR011332">
    <property type="entry name" value="Ribosomal_zn-bd"/>
</dbReference>
<sequence>MAKGKTQYVRMKCSTCAHINYTTVRGMHAGSEKLALSKFCRNCKAHTAHNETKIK</sequence>
<dbReference type="InterPro" id="IPR001705">
    <property type="entry name" value="Ribosomal_bL33"/>
</dbReference>